<keyword evidence="3" id="KW-0255">Endonuclease</keyword>
<dbReference type="GO" id="GO:0004519">
    <property type="term" value="F:endonuclease activity"/>
    <property type="evidence" value="ECO:0007669"/>
    <property type="project" value="UniProtKB-KW"/>
</dbReference>
<dbReference type="InterPro" id="IPR058807">
    <property type="entry name" value="ScoMcrA_N"/>
</dbReference>
<dbReference type="Gene3D" id="1.10.30.50">
    <property type="match status" value="1"/>
</dbReference>
<gene>
    <name evidence="3" type="ORF">K1Y72_24270</name>
</gene>
<dbReference type="Proteomes" id="UP000774570">
    <property type="component" value="Unassembled WGS sequence"/>
</dbReference>
<dbReference type="Pfam" id="PF26340">
    <property type="entry name" value="DNA-SBD_ScoMcrA"/>
    <property type="match status" value="1"/>
</dbReference>
<dbReference type="Pfam" id="PF26345">
    <property type="entry name" value="ScoMcrA_N"/>
    <property type="match status" value="1"/>
</dbReference>
<sequence length="400" mass="44330">MGLADITRDAVLQAIAECDREGRDAFRKTYGFHHSRDYVLVHEGVLYDTKPIAGVAHKYAAGRPLKASEFSGGAKHAAGRLAKLGFEVTLAPGDPAARLAEQIERLRVQSTEDGPARHQPIVLLWAFGRARRRLPRLVRWSHARAELRELMEKYGQPSSRPRPDYPFLALHRTPLWEVTGHGFEEVPVAHGDAVGLRWLDEHDPLCGLTGWVHEAVAGSAQVRDRAVTAVLARFFAGADTGALLRDVGLEEGPAGDGGSDRSREEYRRLVEKVEEGERAGRDRRTVKRSAGERPVRSPEARAAVLERCGGRCENPRCAGQPEDVNEKGEPILEVDHVDDRAKWGRDHPAAMVALCPNCHAVKTHGRTKEELREVLRAEARERHGAWLPLEPGLWLSTEAV</sequence>
<dbReference type="InterPro" id="IPR058813">
    <property type="entry name" value="DNA-SBD_ScoMcrA"/>
</dbReference>
<feature type="region of interest" description="Disordered" evidence="1">
    <location>
        <begin position="273"/>
        <end position="298"/>
    </location>
</feature>
<keyword evidence="4" id="KW-1185">Reference proteome</keyword>
<dbReference type="InterPro" id="IPR003615">
    <property type="entry name" value="HNH_nuc"/>
</dbReference>
<evidence type="ECO:0000256" key="1">
    <source>
        <dbReference type="SAM" id="MobiDB-lite"/>
    </source>
</evidence>
<dbReference type="Pfam" id="PF01844">
    <property type="entry name" value="HNH"/>
    <property type="match status" value="1"/>
</dbReference>
<feature type="domain" description="HNH nuclease" evidence="2">
    <location>
        <begin position="299"/>
        <end position="360"/>
    </location>
</feature>
<dbReference type="RefSeq" id="WP_220168739.1">
    <property type="nucleotide sequence ID" value="NZ_JAIBOA010000016.1"/>
</dbReference>
<keyword evidence="3" id="KW-0378">Hydrolase</keyword>
<protein>
    <submittedName>
        <fullName evidence="3">HNH endonuclease</fullName>
    </submittedName>
</protein>
<reference evidence="3 4" key="1">
    <citation type="submission" date="2021-07" db="EMBL/GenBank/DDBJ databases">
        <title>Actinomadura sp. PM05-2 isolated from lichen.</title>
        <authorList>
            <person name="Somphong A."/>
            <person name="Phongsopitanun W."/>
            <person name="Tanasupawat S."/>
            <person name="Peongsungnone V."/>
        </authorList>
    </citation>
    <scope>NUCLEOTIDE SEQUENCE [LARGE SCALE GENOMIC DNA]</scope>
    <source>
        <strain evidence="3 4">PM05-2</strain>
    </source>
</reference>
<organism evidence="3 4">
    <name type="scientific">Actinomadura parmotrematis</name>
    <dbReference type="NCBI Taxonomy" id="2864039"/>
    <lineage>
        <taxon>Bacteria</taxon>
        <taxon>Bacillati</taxon>
        <taxon>Actinomycetota</taxon>
        <taxon>Actinomycetes</taxon>
        <taxon>Streptosporangiales</taxon>
        <taxon>Thermomonosporaceae</taxon>
        <taxon>Actinomadura</taxon>
    </lineage>
</organism>
<evidence type="ECO:0000313" key="4">
    <source>
        <dbReference type="Proteomes" id="UP000774570"/>
    </source>
</evidence>
<keyword evidence="3" id="KW-0540">Nuclease</keyword>
<comment type="caution">
    <text evidence="3">The sequence shown here is derived from an EMBL/GenBank/DDBJ whole genome shotgun (WGS) entry which is preliminary data.</text>
</comment>
<dbReference type="InterPro" id="IPR002711">
    <property type="entry name" value="HNH"/>
</dbReference>
<proteinExistence type="predicted"/>
<name>A0ABS7FYK1_9ACTN</name>
<evidence type="ECO:0000313" key="3">
    <source>
        <dbReference type="EMBL" id="MBW8485518.1"/>
    </source>
</evidence>
<dbReference type="SMART" id="SM00507">
    <property type="entry name" value="HNHc"/>
    <property type="match status" value="1"/>
</dbReference>
<accession>A0ABS7FYK1</accession>
<evidence type="ECO:0000259" key="2">
    <source>
        <dbReference type="SMART" id="SM00507"/>
    </source>
</evidence>
<dbReference type="CDD" id="cd00085">
    <property type="entry name" value="HNHc"/>
    <property type="match status" value="1"/>
</dbReference>
<dbReference type="EMBL" id="JAIBOA010000016">
    <property type="protein sequence ID" value="MBW8485518.1"/>
    <property type="molecule type" value="Genomic_DNA"/>
</dbReference>